<evidence type="ECO:0000256" key="1">
    <source>
        <dbReference type="SAM" id="Phobius"/>
    </source>
</evidence>
<dbReference type="EMBL" id="GEDV01000560">
    <property type="protein sequence ID" value="JAP87997.1"/>
    <property type="molecule type" value="Transcribed_RNA"/>
</dbReference>
<proteinExistence type="predicted"/>
<dbReference type="AlphaFoldDB" id="A0A131Z9M8"/>
<keyword evidence="1" id="KW-0812">Transmembrane</keyword>
<protein>
    <submittedName>
        <fullName evidence="2">Uncharacterized protein</fullName>
    </submittedName>
</protein>
<feature type="non-terminal residue" evidence="2">
    <location>
        <position position="1"/>
    </location>
</feature>
<name>A0A131Z9M8_RHIAP</name>
<accession>A0A131Z9M8</accession>
<reference evidence="2" key="1">
    <citation type="journal article" date="2016" name="Ticks Tick Borne Dis.">
        <title>De novo assembly and annotation of the salivary gland transcriptome of Rhipicephalus appendiculatus male and female ticks during blood feeding.</title>
        <authorList>
            <person name="de Castro M.H."/>
            <person name="de Klerk D."/>
            <person name="Pienaar R."/>
            <person name="Latif A.A."/>
            <person name="Rees D.J."/>
            <person name="Mans B.J."/>
        </authorList>
    </citation>
    <scope>NUCLEOTIDE SEQUENCE</scope>
    <source>
        <tissue evidence="2">Salivary glands</tissue>
    </source>
</reference>
<evidence type="ECO:0000313" key="2">
    <source>
        <dbReference type="EMBL" id="JAP87997.1"/>
    </source>
</evidence>
<keyword evidence="1" id="KW-1133">Transmembrane helix</keyword>
<sequence length="138" mass="15629">SKQSVEAIEGSAQASAKRLANTITTSLSDFTDMVQMWISFVLLLTFAYGHIFKYHPRCPEAAERDCVLLNEKLGCLIRGPHETVRLCLQWKQNCTVYFERYCSSVTRNLYCHQRGPLCVCLCCRKSGENNPIACKGRS</sequence>
<keyword evidence="1" id="KW-0472">Membrane</keyword>
<feature type="transmembrane region" description="Helical" evidence="1">
    <location>
        <begin position="34"/>
        <end position="52"/>
    </location>
</feature>
<organism evidence="2">
    <name type="scientific">Rhipicephalus appendiculatus</name>
    <name type="common">Brown ear tick</name>
    <dbReference type="NCBI Taxonomy" id="34631"/>
    <lineage>
        <taxon>Eukaryota</taxon>
        <taxon>Metazoa</taxon>
        <taxon>Ecdysozoa</taxon>
        <taxon>Arthropoda</taxon>
        <taxon>Chelicerata</taxon>
        <taxon>Arachnida</taxon>
        <taxon>Acari</taxon>
        <taxon>Parasitiformes</taxon>
        <taxon>Ixodida</taxon>
        <taxon>Ixodoidea</taxon>
        <taxon>Ixodidae</taxon>
        <taxon>Rhipicephalinae</taxon>
        <taxon>Rhipicephalus</taxon>
        <taxon>Rhipicephalus</taxon>
    </lineage>
</organism>